<name>A0A7S8D661_FUSCU</name>
<feature type="transmembrane region" description="Helical" evidence="8">
    <location>
        <begin position="390"/>
        <end position="409"/>
    </location>
</feature>
<sequence>MTTSNDPNPVILRENERKQEDDVAHNDHIERAETTATNDNAVFSKFPKMDKVDKFGAHAKTDPREIALVKKLDKYIIPMLWLMYLFNYLDRNAIANARLNNLEEDLGLEGTQYNTCVSILFVGYIAGQVPSNMLINRVRPSWYMAGFCLAWSVVSLVTFLAKDYGSMVALRFILGVTEAPFYPGALFILSMFYTRKELAVRLAIFYTGNMVASSFAGLIAAAVFAGLDQKHGLAGWQWYLQRIDNINIYWLTSFNRLFIIQGALSICTAILAFIFLPDHPLTTRWLSEDERQLAYNRIYTDTTDVREKTSVWVGLRESASDWRTWALCLMYNLHLSSVGFQNFLPSVMETLGYNRTITLILTCPPYLLAAIVGIVIAWTSGRWNERTLHITICKCIVMVGFIIAVSTLNLGARMFSIYLFVGFSFGINNIILAWISATVGQTSEKKAVSLAICNTFGNLAHVYTAYLWPSSHEPRYTVAWVASIAFSLGVVVIAWVLKTHLKRQNEKTRREHPEVTNFYVY</sequence>
<evidence type="ECO:0000256" key="5">
    <source>
        <dbReference type="ARBA" id="ARBA00023136"/>
    </source>
</evidence>
<feature type="transmembrane region" description="Helical" evidence="8">
    <location>
        <begin position="415"/>
        <end position="435"/>
    </location>
</feature>
<feature type="transmembrane region" description="Helical" evidence="8">
    <location>
        <begin position="478"/>
        <end position="497"/>
    </location>
</feature>
<dbReference type="PROSITE" id="PS50850">
    <property type="entry name" value="MFS"/>
    <property type="match status" value="1"/>
</dbReference>
<evidence type="ECO:0000256" key="8">
    <source>
        <dbReference type="SAM" id="Phobius"/>
    </source>
</evidence>
<feature type="transmembrane region" description="Helical" evidence="8">
    <location>
        <begin position="167"/>
        <end position="192"/>
    </location>
</feature>
<feature type="compositionally biased region" description="Basic and acidic residues" evidence="7">
    <location>
        <begin position="13"/>
        <end position="23"/>
    </location>
</feature>
<dbReference type="Gene3D" id="1.20.1250.20">
    <property type="entry name" value="MFS general substrate transporter like domains"/>
    <property type="match status" value="2"/>
</dbReference>
<dbReference type="InterPro" id="IPR036259">
    <property type="entry name" value="MFS_trans_sf"/>
</dbReference>
<evidence type="ECO:0000256" key="1">
    <source>
        <dbReference type="ARBA" id="ARBA00004141"/>
    </source>
</evidence>
<evidence type="ECO:0000256" key="3">
    <source>
        <dbReference type="ARBA" id="ARBA00022692"/>
    </source>
</evidence>
<proteinExistence type="predicted"/>
<keyword evidence="5 8" id="KW-0472">Membrane</keyword>
<keyword evidence="2" id="KW-0813">Transport</keyword>
<feature type="transmembrane region" description="Helical" evidence="8">
    <location>
        <begin position="142"/>
        <end position="161"/>
    </location>
</feature>
<dbReference type="InterPro" id="IPR011701">
    <property type="entry name" value="MFS"/>
</dbReference>
<feature type="region of interest" description="Disordered" evidence="7">
    <location>
        <begin position="1"/>
        <end position="23"/>
    </location>
</feature>
<evidence type="ECO:0000256" key="7">
    <source>
        <dbReference type="SAM" id="MobiDB-lite"/>
    </source>
</evidence>
<dbReference type="GO" id="GO:0016020">
    <property type="term" value="C:membrane"/>
    <property type="evidence" value="ECO:0007669"/>
    <property type="project" value="UniProtKB-SubCell"/>
</dbReference>
<dbReference type="FunFam" id="1.20.1250.20:FF:000013">
    <property type="entry name" value="MFS general substrate transporter"/>
    <property type="match status" value="1"/>
</dbReference>
<feature type="transmembrane region" description="Helical" evidence="8">
    <location>
        <begin position="356"/>
        <end position="378"/>
    </location>
</feature>
<evidence type="ECO:0000259" key="9">
    <source>
        <dbReference type="PROSITE" id="PS50850"/>
    </source>
</evidence>
<dbReference type="EMBL" id="CP064748">
    <property type="protein sequence ID" value="QPC62749.1"/>
    <property type="molecule type" value="Genomic_DNA"/>
</dbReference>
<dbReference type="PANTHER" id="PTHR43791:SF62">
    <property type="entry name" value="MAJOR FACILITATOR SUPERFAMILY (MFS) PROFILE DOMAIN-CONTAINING PROTEIN"/>
    <property type="match status" value="1"/>
</dbReference>
<comment type="subcellular location">
    <subcellularLocation>
        <location evidence="1">Membrane</location>
        <topology evidence="1">Multi-pass membrane protein</topology>
    </subcellularLocation>
</comment>
<dbReference type="InterPro" id="IPR020846">
    <property type="entry name" value="MFS_dom"/>
</dbReference>
<feature type="transmembrane region" description="Helical" evidence="8">
    <location>
        <begin position="204"/>
        <end position="227"/>
    </location>
</feature>
<evidence type="ECO:0000256" key="4">
    <source>
        <dbReference type="ARBA" id="ARBA00022989"/>
    </source>
</evidence>
<accession>A0A7S8D661</accession>
<reference evidence="10" key="1">
    <citation type="submission" date="2020-11" db="EMBL/GenBank/DDBJ databases">
        <title>The chromosome-scale genome resource for two endophytic Fusarium species: F. culmorum and F. pseudograminearum.</title>
        <authorList>
            <person name="Yuan Z."/>
        </authorList>
    </citation>
    <scope>NUCLEOTIDE SEQUENCE</scope>
    <source>
        <strain evidence="10">Class2-1B</strain>
    </source>
</reference>
<keyword evidence="6" id="KW-0325">Glycoprotein</keyword>
<dbReference type="PANTHER" id="PTHR43791">
    <property type="entry name" value="PERMEASE-RELATED"/>
    <property type="match status" value="1"/>
</dbReference>
<gene>
    <name evidence="10" type="ORF">HYE67_004980</name>
</gene>
<keyword evidence="3 8" id="KW-0812">Transmembrane</keyword>
<evidence type="ECO:0000313" key="10">
    <source>
        <dbReference type="EMBL" id="QPC62749.1"/>
    </source>
</evidence>
<dbReference type="Pfam" id="PF07690">
    <property type="entry name" value="MFS_1"/>
    <property type="match status" value="1"/>
</dbReference>
<dbReference type="SUPFAM" id="SSF103473">
    <property type="entry name" value="MFS general substrate transporter"/>
    <property type="match status" value="1"/>
</dbReference>
<dbReference type="AlphaFoldDB" id="A0A7S8D661"/>
<feature type="domain" description="Major facilitator superfamily (MFS) profile" evidence="9">
    <location>
        <begin position="76"/>
        <end position="502"/>
    </location>
</feature>
<feature type="transmembrane region" description="Helical" evidence="8">
    <location>
        <begin position="257"/>
        <end position="276"/>
    </location>
</feature>
<dbReference type="GO" id="GO:0022857">
    <property type="term" value="F:transmembrane transporter activity"/>
    <property type="evidence" value="ECO:0007669"/>
    <property type="project" value="InterPro"/>
</dbReference>
<evidence type="ECO:0000256" key="2">
    <source>
        <dbReference type="ARBA" id="ARBA00022448"/>
    </source>
</evidence>
<organism evidence="10 11">
    <name type="scientific">Fusarium culmorum</name>
    <dbReference type="NCBI Taxonomy" id="5516"/>
    <lineage>
        <taxon>Eukaryota</taxon>
        <taxon>Fungi</taxon>
        <taxon>Dikarya</taxon>
        <taxon>Ascomycota</taxon>
        <taxon>Pezizomycotina</taxon>
        <taxon>Sordariomycetes</taxon>
        <taxon>Hypocreomycetidae</taxon>
        <taxon>Hypocreales</taxon>
        <taxon>Nectriaceae</taxon>
        <taxon>Fusarium</taxon>
    </lineage>
</organism>
<protein>
    <recommendedName>
        <fullName evidence="9">Major facilitator superfamily (MFS) profile domain-containing protein</fullName>
    </recommendedName>
</protein>
<evidence type="ECO:0000313" key="11">
    <source>
        <dbReference type="Proteomes" id="UP000663297"/>
    </source>
</evidence>
<keyword evidence="4 8" id="KW-1133">Transmembrane helix</keyword>
<dbReference type="FunFam" id="1.20.1250.20:FF:000057">
    <property type="entry name" value="MFS general substrate transporter"/>
    <property type="match status" value="1"/>
</dbReference>
<dbReference type="Proteomes" id="UP000663297">
    <property type="component" value="Chromosome 2"/>
</dbReference>
<evidence type="ECO:0000256" key="6">
    <source>
        <dbReference type="ARBA" id="ARBA00023180"/>
    </source>
</evidence>